<sequence length="123" mass="13396">MKIKVNHQYKQALILRTDLKMSTGKKVAQGAHASVIAVEYARKYTPAIHQAWGKEGQKKIALKVTSETDLLQIYQEAKDAGLPCSLIQDAGLTQLEPGSKTAVAIGPAKAEQVDRITSKLKLL</sequence>
<dbReference type="InterPro" id="IPR023476">
    <property type="entry name" value="Pep_tRNA_hydro_II_dom_sf"/>
</dbReference>
<dbReference type="NCBIfam" id="TIGR00283">
    <property type="entry name" value="arch_pth2"/>
    <property type="match status" value="1"/>
</dbReference>
<comment type="similarity">
    <text evidence="3">Belongs to the PTH2 family.</text>
</comment>
<gene>
    <name evidence="5" type="ORF">NEF87_004024</name>
</gene>
<keyword evidence="2 5" id="KW-0378">Hydrolase</keyword>
<organism evidence="5 6">
    <name type="scientific">Candidatus Lokiarchaeum ossiferum</name>
    <dbReference type="NCBI Taxonomy" id="2951803"/>
    <lineage>
        <taxon>Archaea</taxon>
        <taxon>Promethearchaeati</taxon>
        <taxon>Promethearchaeota</taxon>
        <taxon>Promethearchaeia</taxon>
        <taxon>Promethearchaeales</taxon>
        <taxon>Promethearchaeaceae</taxon>
        <taxon>Candidatus Lokiarchaeum</taxon>
    </lineage>
</organism>
<dbReference type="SUPFAM" id="SSF102462">
    <property type="entry name" value="Peptidyl-tRNA hydrolase II"/>
    <property type="match status" value="1"/>
</dbReference>
<dbReference type="NCBIfam" id="NF003314">
    <property type="entry name" value="PRK04322.1"/>
    <property type="match status" value="1"/>
</dbReference>
<dbReference type="Pfam" id="PF01981">
    <property type="entry name" value="PTH2"/>
    <property type="match status" value="1"/>
</dbReference>
<proteinExistence type="inferred from homology"/>
<dbReference type="PANTHER" id="PTHR12649">
    <property type="entry name" value="PEPTIDYL-TRNA HYDROLASE 2"/>
    <property type="match status" value="1"/>
</dbReference>
<dbReference type="InterPro" id="IPR002833">
    <property type="entry name" value="PTH2"/>
</dbReference>
<evidence type="ECO:0000256" key="3">
    <source>
        <dbReference type="ARBA" id="ARBA00038050"/>
    </source>
</evidence>
<dbReference type="Proteomes" id="UP001208689">
    <property type="component" value="Chromosome"/>
</dbReference>
<dbReference type="EC" id="3.1.1.29" evidence="1"/>
<evidence type="ECO:0000313" key="5">
    <source>
        <dbReference type="EMBL" id="UYP47739.1"/>
    </source>
</evidence>
<reference evidence="5" key="1">
    <citation type="submission" date="2022-09" db="EMBL/GenBank/DDBJ databases">
        <title>Actin cytoskeleton and complex cell architecture in an #Asgard archaeon.</title>
        <authorList>
            <person name="Ponce Toledo R.I."/>
            <person name="Schleper C."/>
            <person name="Rodrigues Oliveira T."/>
            <person name="Wollweber F."/>
            <person name="Xu J."/>
            <person name="Rittmann S."/>
            <person name="Klingl A."/>
            <person name="Pilhofer M."/>
        </authorList>
    </citation>
    <scope>NUCLEOTIDE SEQUENCE</scope>
    <source>
        <strain evidence="5">B-35</strain>
    </source>
</reference>
<dbReference type="GO" id="GO:0004045">
    <property type="term" value="F:peptidyl-tRNA hydrolase activity"/>
    <property type="evidence" value="ECO:0007669"/>
    <property type="project" value="UniProtKB-EC"/>
</dbReference>
<accession>A0ABY6HW48</accession>
<evidence type="ECO:0000256" key="1">
    <source>
        <dbReference type="ARBA" id="ARBA00013260"/>
    </source>
</evidence>
<dbReference type="PANTHER" id="PTHR12649:SF11">
    <property type="entry name" value="PEPTIDYL-TRNA HYDROLASE 2, MITOCHONDRIAL"/>
    <property type="match status" value="1"/>
</dbReference>
<evidence type="ECO:0000256" key="4">
    <source>
        <dbReference type="ARBA" id="ARBA00048707"/>
    </source>
</evidence>
<keyword evidence="6" id="KW-1185">Reference proteome</keyword>
<evidence type="ECO:0000313" key="6">
    <source>
        <dbReference type="Proteomes" id="UP001208689"/>
    </source>
</evidence>
<comment type="catalytic activity">
    <reaction evidence="4">
        <text>an N-acyl-L-alpha-aminoacyl-tRNA + H2O = an N-acyl-L-amino acid + a tRNA + H(+)</text>
        <dbReference type="Rhea" id="RHEA:54448"/>
        <dbReference type="Rhea" id="RHEA-COMP:10123"/>
        <dbReference type="Rhea" id="RHEA-COMP:13883"/>
        <dbReference type="ChEBI" id="CHEBI:15377"/>
        <dbReference type="ChEBI" id="CHEBI:15378"/>
        <dbReference type="ChEBI" id="CHEBI:59874"/>
        <dbReference type="ChEBI" id="CHEBI:78442"/>
        <dbReference type="ChEBI" id="CHEBI:138191"/>
        <dbReference type="EC" id="3.1.1.29"/>
    </reaction>
</comment>
<dbReference type="EMBL" id="CP104013">
    <property type="protein sequence ID" value="UYP47739.1"/>
    <property type="molecule type" value="Genomic_DNA"/>
</dbReference>
<dbReference type="CDD" id="cd02430">
    <property type="entry name" value="PTH2"/>
    <property type="match status" value="1"/>
</dbReference>
<evidence type="ECO:0000256" key="2">
    <source>
        <dbReference type="ARBA" id="ARBA00022801"/>
    </source>
</evidence>
<dbReference type="Gene3D" id="3.40.1490.10">
    <property type="entry name" value="Bit1"/>
    <property type="match status" value="1"/>
</dbReference>
<name>A0ABY6HW48_9ARCH</name>
<protein>
    <recommendedName>
        <fullName evidence="1">peptidyl-tRNA hydrolase</fullName>
        <ecNumber evidence="1">3.1.1.29</ecNumber>
    </recommendedName>
</protein>